<dbReference type="SUPFAM" id="SSF81901">
    <property type="entry name" value="HCP-like"/>
    <property type="match status" value="1"/>
</dbReference>
<dbReference type="Pfam" id="PF08238">
    <property type="entry name" value="Sel1"/>
    <property type="match status" value="3"/>
</dbReference>
<dbReference type="PANTHER" id="PTHR11102:SF147">
    <property type="entry name" value="SEL1L ADAPTOR SUBUNIT OF ERAD E3 UBIQUITIN LIGASE"/>
    <property type="match status" value="1"/>
</dbReference>
<dbReference type="PANTHER" id="PTHR11102">
    <property type="entry name" value="SEL-1-LIKE PROTEIN"/>
    <property type="match status" value="1"/>
</dbReference>
<dbReference type="GO" id="GO:0036503">
    <property type="term" value="P:ERAD pathway"/>
    <property type="evidence" value="ECO:0007669"/>
    <property type="project" value="TreeGrafter"/>
</dbReference>
<comment type="caution">
    <text evidence="1">The sequence shown here is derived from an EMBL/GenBank/DDBJ whole genome shotgun (WGS) entry which is preliminary data.</text>
</comment>
<evidence type="ECO:0000313" key="2">
    <source>
        <dbReference type="Proteomes" id="UP000051841"/>
    </source>
</evidence>
<dbReference type="SMART" id="SM00671">
    <property type="entry name" value="SEL1"/>
    <property type="match status" value="3"/>
</dbReference>
<dbReference type="InterPro" id="IPR006597">
    <property type="entry name" value="Sel1-like"/>
</dbReference>
<dbReference type="InterPro" id="IPR050767">
    <property type="entry name" value="Sel1_AlgK"/>
</dbReference>
<name>A0A0R2HK03_9FIRM</name>
<protein>
    <recommendedName>
        <fullName evidence="3">Sel1 repeat protein</fullName>
    </recommendedName>
</protein>
<dbReference type="Proteomes" id="UP000051841">
    <property type="component" value="Unassembled WGS sequence"/>
</dbReference>
<dbReference type="Gene3D" id="1.25.40.10">
    <property type="entry name" value="Tetratricopeptide repeat domain"/>
    <property type="match status" value="1"/>
</dbReference>
<evidence type="ECO:0008006" key="3">
    <source>
        <dbReference type="Google" id="ProtNLM"/>
    </source>
</evidence>
<organism evidence="1 2">
    <name type="scientific">Kandleria vitulina DSM 20405</name>
    <dbReference type="NCBI Taxonomy" id="1410657"/>
    <lineage>
        <taxon>Bacteria</taxon>
        <taxon>Bacillati</taxon>
        <taxon>Bacillota</taxon>
        <taxon>Erysipelotrichia</taxon>
        <taxon>Erysipelotrichales</taxon>
        <taxon>Coprobacillaceae</taxon>
        <taxon>Kandleria</taxon>
    </lineage>
</organism>
<reference evidence="1 2" key="1">
    <citation type="journal article" date="2015" name="Genome Announc.">
        <title>Expanding the biotechnology potential of lactobacilli through comparative genomics of 213 strains and associated genera.</title>
        <authorList>
            <person name="Sun Z."/>
            <person name="Harris H.M."/>
            <person name="McCann A."/>
            <person name="Guo C."/>
            <person name="Argimon S."/>
            <person name="Zhang W."/>
            <person name="Yang X."/>
            <person name="Jeffery I.B."/>
            <person name="Cooney J.C."/>
            <person name="Kagawa T.F."/>
            <person name="Liu W."/>
            <person name="Song Y."/>
            <person name="Salvetti E."/>
            <person name="Wrobel A."/>
            <person name="Rasinkangas P."/>
            <person name="Parkhill J."/>
            <person name="Rea M.C."/>
            <person name="O'Sullivan O."/>
            <person name="Ritari J."/>
            <person name="Douillard F.P."/>
            <person name="Paul Ross R."/>
            <person name="Yang R."/>
            <person name="Briner A.E."/>
            <person name="Felis G.E."/>
            <person name="de Vos W.M."/>
            <person name="Barrangou R."/>
            <person name="Klaenhammer T.R."/>
            <person name="Caufield P.W."/>
            <person name="Cui Y."/>
            <person name="Zhang H."/>
            <person name="O'Toole P.W."/>
        </authorList>
    </citation>
    <scope>NUCLEOTIDE SEQUENCE [LARGE SCALE GENOMIC DNA]</scope>
    <source>
        <strain evidence="1 2">DSM 20405</strain>
    </source>
</reference>
<dbReference type="RefSeq" id="WP_051551150.1">
    <property type="nucleotide sequence ID" value="NZ_JNKN01000016.1"/>
</dbReference>
<dbReference type="EMBL" id="JQBL01000024">
    <property type="protein sequence ID" value="KRN49636.1"/>
    <property type="molecule type" value="Genomic_DNA"/>
</dbReference>
<dbReference type="AlphaFoldDB" id="A0A0R2HK03"/>
<gene>
    <name evidence="1" type="ORF">IV49_GL000945</name>
</gene>
<evidence type="ECO:0000313" key="1">
    <source>
        <dbReference type="EMBL" id="KRN49636.1"/>
    </source>
</evidence>
<sequence>MDIETLRKEVTQGNMQALFSLAQKYWQGEGVKKSKKKALELWNEGALKGDGVCAFHLGTLYEKGLIVKKDYNQARYYYLIAYRNHHKEGTLRLAYFYEHGLGLYKDIEKAKELYCEVEEWSEK</sequence>
<proteinExistence type="predicted"/>
<keyword evidence="2" id="KW-1185">Reference proteome</keyword>
<dbReference type="PATRIC" id="fig|1410657.5.peg.983"/>
<dbReference type="InterPro" id="IPR011990">
    <property type="entry name" value="TPR-like_helical_dom_sf"/>
</dbReference>
<accession>A0A0R2HK03</accession>